<evidence type="ECO:0000256" key="1">
    <source>
        <dbReference type="SAM" id="MobiDB-lite"/>
    </source>
</evidence>
<organism evidence="2">
    <name type="scientific">Larimichthys crocea</name>
    <name type="common">Large yellow croaker</name>
    <name type="synonym">Pseudosciaena crocea</name>
    <dbReference type="NCBI Taxonomy" id="215358"/>
    <lineage>
        <taxon>Eukaryota</taxon>
        <taxon>Metazoa</taxon>
        <taxon>Chordata</taxon>
        <taxon>Craniata</taxon>
        <taxon>Vertebrata</taxon>
        <taxon>Euteleostomi</taxon>
        <taxon>Actinopterygii</taxon>
        <taxon>Neopterygii</taxon>
        <taxon>Teleostei</taxon>
        <taxon>Neoteleostei</taxon>
        <taxon>Acanthomorphata</taxon>
        <taxon>Eupercaria</taxon>
        <taxon>Sciaenidae</taxon>
        <taxon>Larimichthys</taxon>
    </lineage>
</organism>
<accession>A0A0F8AJH4</accession>
<name>A0A0F8AJH4_LARCR</name>
<gene>
    <name evidence="2" type="ORF">EH28_01612</name>
</gene>
<reference evidence="2" key="1">
    <citation type="journal article" date="2015" name="PLoS Genet.">
        <title>Genome Sequencing of the Perciform Fish Larimichthys crocea Provides Insights into Molecular and Genetic Mechanisms of Stress Adaptation.</title>
        <authorList>
            <person name="Ao J."/>
            <person name="Mu Y."/>
            <person name="Xiang L.X."/>
            <person name="Fan D."/>
            <person name="Feng M."/>
            <person name="Zhang S."/>
            <person name="Shi Q."/>
            <person name="Zhu L.Y."/>
            <person name="Li T."/>
            <person name="Ding Y."/>
            <person name="Nie L."/>
            <person name="Li Q."/>
            <person name="Dong W.R."/>
            <person name="Jiang L."/>
            <person name="Sun B."/>
            <person name="Zhang X."/>
            <person name="Li M."/>
            <person name="Zhang H.Q."/>
            <person name="Xie S."/>
            <person name="Zhu Y."/>
            <person name="Jiang X."/>
            <person name="Wang X."/>
            <person name="Mu P."/>
            <person name="Chen W."/>
            <person name="Yue Z."/>
            <person name="Wang Z."/>
            <person name="Wang J."/>
            <person name="Shao J.Z."/>
            <person name="Chen X."/>
        </authorList>
    </citation>
    <scope>NUCLEOTIDE SEQUENCE [LARGE SCALE GENOMIC DNA]</scope>
    <source>
        <strain evidence="2">SSNF</strain>
        <tissue evidence="2">Blood</tissue>
    </source>
</reference>
<feature type="compositionally biased region" description="Acidic residues" evidence="1">
    <location>
        <begin position="35"/>
        <end position="47"/>
    </location>
</feature>
<dbReference type="EMBL" id="KQ041722">
    <property type="protein sequence ID" value="KKF23489.1"/>
    <property type="molecule type" value="Genomic_DNA"/>
</dbReference>
<evidence type="ECO:0000313" key="2">
    <source>
        <dbReference type="EMBL" id="KKF23489.1"/>
    </source>
</evidence>
<sequence length="102" mass="11251">MASKLNPNVLYVAEHGEPLGSPQADSERTHIAGEAGEESSDSDGEQEETSHKLIRKVSTSGQIRAKTKVQIYTGLMSIPCVSWPKQFYFFLVFLSRGFFAAI</sequence>
<feature type="region of interest" description="Disordered" evidence="1">
    <location>
        <begin position="15"/>
        <end position="53"/>
    </location>
</feature>
<dbReference type="AlphaFoldDB" id="A0A0F8AJH4"/>
<protein>
    <submittedName>
        <fullName evidence="2">Uncharacterized protein</fullName>
    </submittedName>
</protein>
<proteinExistence type="predicted"/>